<name>A0AAN9VLH3_9ORTH</name>
<dbReference type="AlphaFoldDB" id="A0AAN9VLH3"/>
<feature type="region of interest" description="Disordered" evidence="1">
    <location>
        <begin position="1"/>
        <end position="35"/>
    </location>
</feature>
<comment type="caution">
    <text evidence="2">The sequence shown here is derived from an EMBL/GenBank/DDBJ whole genome shotgun (WGS) entry which is preliminary data.</text>
</comment>
<organism evidence="2 3">
    <name type="scientific">Gryllus longicercus</name>
    <dbReference type="NCBI Taxonomy" id="2509291"/>
    <lineage>
        <taxon>Eukaryota</taxon>
        <taxon>Metazoa</taxon>
        <taxon>Ecdysozoa</taxon>
        <taxon>Arthropoda</taxon>
        <taxon>Hexapoda</taxon>
        <taxon>Insecta</taxon>
        <taxon>Pterygota</taxon>
        <taxon>Neoptera</taxon>
        <taxon>Polyneoptera</taxon>
        <taxon>Orthoptera</taxon>
        <taxon>Ensifera</taxon>
        <taxon>Gryllidea</taxon>
        <taxon>Grylloidea</taxon>
        <taxon>Gryllidae</taxon>
        <taxon>Gryllinae</taxon>
        <taxon>Gryllus</taxon>
    </lineage>
</organism>
<accession>A0AAN9VLH3</accession>
<dbReference type="Proteomes" id="UP001378592">
    <property type="component" value="Unassembled WGS sequence"/>
</dbReference>
<proteinExistence type="predicted"/>
<evidence type="ECO:0000256" key="1">
    <source>
        <dbReference type="SAM" id="MobiDB-lite"/>
    </source>
</evidence>
<protein>
    <submittedName>
        <fullName evidence="2">Uncharacterized protein</fullName>
    </submittedName>
</protein>
<evidence type="ECO:0000313" key="3">
    <source>
        <dbReference type="Proteomes" id="UP001378592"/>
    </source>
</evidence>
<sequence length="84" mass="9058">MAPSASIAGGVNGRLPARPRRREAGESQGQPPSTLRSCLYHWPRRQLANSDYCDSRGRFSRIGCRVCVCAACAPGSCLSYPLFG</sequence>
<reference evidence="2 3" key="1">
    <citation type="submission" date="2024-03" db="EMBL/GenBank/DDBJ databases">
        <title>The genome assembly and annotation of the cricket Gryllus longicercus Weissman &amp; Gray.</title>
        <authorList>
            <person name="Szrajer S."/>
            <person name="Gray D."/>
            <person name="Ylla G."/>
        </authorList>
    </citation>
    <scope>NUCLEOTIDE SEQUENCE [LARGE SCALE GENOMIC DNA]</scope>
    <source>
        <strain evidence="2">DAG 2021-001</strain>
        <tissue evidence="2">Whole body minus gut</tissue>
    </source>
</reference>
<dbReference type="EMBL" id="JAZDUA010000211">
    <property type="protein sequence ID" value="KAK7864095.1"/>
    <property type="molecule type" value="Genomic_DNA"/>
</dbReference>
<keyword evidence="3" id="KW-1185">Reference proteome</keyword>
<evidence type="ECO:0000313" key="2">
    <source>
        <dbReference type="EMBL" id="KAK7864095.1"/>
    </source>
</evidence>
<gene>
    <name evidence="2" type="ORF">R5R35_002737</name>
</gene>